<organism evidence="2 3">
    <name type="scientific">Heterostelium pallidum (strain ATCC 26659 / Pp 5 / PN500)</name>
    <name type="common">Cellular slime mold</name>
    <name type="synonym">Polysphondylium pallidum</name>
    <dbReference type="NCBI Taxonomy" id="670386"/>
    <lineage>
        <taxon>Eukaryota</taxon>
        <taxon>Amoebozoa</taxon>
        <taxon>Evosea</taxon>
        <taxon>Eumycetozoa</taxon>
        <taxon>Dictyostelia</taxon>
        <taxon>Acytosteliales</taxon>
        <taxon>Acytosteliaceae</taxon>
        <taxon>Heterostelium</taxon>
    </lineage>
</organism>
<evidence type="ECO:0000313" key="2">
    <source>
        <dbReference type="EMBL" id="EFA84735.1"/>
    </source>
</evidence>
<gene>
    <name evidence="2" type="ORF">PPL_01727</name>
</gene>
<feature type="compositionally biased region" description="Basic and acidic residues" evidence="1">
    <location>
        <begin position="27"/>
        <end position="54"/>
    </location>
</feature>
<dbReference type="EMBL" id="ADBJ01000008">
    <property type="protein sequence ID" value="EFA84735.1"/>
    <property type="molecule type" value="Genomic_DNA"/>
</dbReference>
<dbReference type="Proteomes" id="UP000001396">
    <property type="component" value="Unassembled WGS sequence"/>
</dbReference>
<dbReference type="AlphaFoldDB" id="D3B0B1"/>
<evidence type="ECO:0000313" key="3">
    <source>
        <dbReference type="Proteomes" id="UP000001396"/>
    </source>
</evidence>
<dbReference type="GeneID" id="31357255"/>
<sequence>MAKKNSKILRRREHAYDLIREKEAMERRNKRLESKQNKRKMEEEQEKLQQKMEVDEVTVEGNRRGGKKMRKSSDE</sequence>
<dbReference type="RefSeq" id="XP_020436847.1">
    <property type="nucleotide sequence ID" value="XM_020572730.1"/>
</dbReference>
<reference evidence="2 3" key="1">
    <citation type="journal article" date="2011" name="Genome Res.">
        <title>Phylogeny-wide analysis of social amoeba genomes highlights ancient origins for complex intercellular communication.</title>
        <authorList>
            <person name="Heidel A.J."/>
            <person name="Lawal H.M."/>
            <person name="Felder M."/>
            <person name="Schilde C."/>
            <person name="Helps N.R."/>
            <person name="Tunggal B."/>
            <person name="Rivero F."/>
            <person name="John U."/>
            <person name="Schleicher M."/>
            <person name="Eichinger L."/>
            <person name="Platzer M."/>
            <person name="Noegel A.A."/>
            <person name="Schaap P."/>
            <person name="Gloeckner G."/>
        </authorList>
    </citation>
    <scope>NUCLEOTIDE SEQUENCE [LARGE SCALE GENOMIC DNA]</scope>
    <source>
        <strain evidence="3">ATCC 26659 / Pp 5 / PN500</strain>
    </source>
</reference>
<dbReference type="OMA" id="KIRREVM"/>
<name>D3B0B1_HETP5</name>
<evidence type="ECO:0000256" key="1">
    <source>
        <dbReference type="SAM" id="MobiDB-lite"/>
    </source>
</evidence>
<accession>D3B0B1</accession>
<feature type="region of interest" description="Disordered" evidence="1">
    <location>
        <begin position="27"/>
        <end position="75"/>
    </location>
</feature>
<proteinExistence type="predicted"/>
<protein>
    <submittedName>
        <fullName evidence="2">Uncharacterized protein</fullName>
    </submittedName>
</protein>
<dbReference type="InParanoid" id="D3B0B1"/>
<feature type="compositionally biased region" description="Basic residues" evidence="1">
    <location>
        <begin position="64"/>
        <end position="75"/>
    </location>
</feature>
<comment type="caution">
    <text evidence="2">The sequence shown here is derived from an EMBL/GenBank/DDBJ whole genome shotgun (WGS) entry which is preliminary data.</text>
</comment>
<keyword evidence="3" id="KW-1185">Reference proteome</keyword>